<protein>
    <recommendedName>
        <fullName evidence="3">DNA polymerase III subunit delta</fullName>
    </recommendedName>
</protein>
<evidence type="ECO:0000313" key="1">
    <source>
        <dbReference type="EMBL" id="OGD87209.1"/>
    </source>
</evidence>
<dbReference type="SUPFAM" id="SSF52540">
    <property type="entry name" value="P-loop containing nucleoside triphosphate hydrolases"/>
    <property type="match status" value="1"/>
</dbReference>
<evidence type="ECO:0008006" key="3">
    <source>
        <dbReference type="Google" id="ProtNLM"/>
    </source>
</evidence>
<dbReference type="InterPro" id="IPR027417">
    <property type="entry name" value="P-loop_NTPase"/>
</dbReference>
<sequence>MSQFQSYLIIGPSQNPIREKTTSLAKEKGIDIKKTSPDIFFLRPEKNSITIDQVRKLKQHIFQKPFKEKFKFIVIEDAGSAKIEAQNALLKILEEPPTQAILVLESQNKALFLPTIISRVVIIKTKTNLTSSKILPEKDLETALLKISEIEDPKQFLDEQIIALTNQLVTNIDSNRASSDKITVIEKYKEAKQMIIQNVNPTFVLTNLVLSTNPASK</sequence>
<reference evidence="1 2" key="1">
    <citation type="journal article" date="2016" name="Nat. Commun.">
        <title>Thousands of microbial genomes shed light on interconnected biogeochemical processes in an aquifer system.</title>
        <authorList>
            <person name="Anantharaman K."/>
            <person name="Brown C.T."/>
            <person name="Hug L.A."/>
            <person name="Sharon I."/>
            <person name="Castelle C.J."/>
            <person name="Probst A.J."/>
            <person name="Thomas B.C."/>
            <person name="Singh A."/>
            <person name="Wilkins M.J."/>
            <person name="Karaoz U."/>
            <person name="Brodie E.L."/>
            <person name="Williams K.H."/>
            <person name="Hubbard S.S."/>
            <person name="Banfield J.F."/>
        </authorList>
    </citation>
    <scope>NUCLEOTIDE SEQUENCE [LARGE SCALE GENOMIC DNA]</scope>
</reference>
<dbReference type="Pfam" id="PF13177">
    <property type="entry name" value="DNA_pol3_delta2"/>
    <property type="match status" value="1"/>
</dbReference>
<dbReference type="Proteomes" id="UP000179102">
    <property type="component" value="Unassembled WGS sequence"/>
</dbReference>
<dbReference type="Gene3D" id="3.40.50.300">
    <property type="entry name" value="P-loop containing nucleotide triphosphate hydrolases"/>
    <property type="match status" value="1"/>
</dbReference>
<name>A0A1F5G5U3_9BACT</name>
<proteinExistence type="predicted"/>
<accession>A0A1F5G5U3</accession>
<dbReference type="EMBL" id="MFAZ01000018">
    <property type="protein sequence ID" value="OGD87209.1"/>
    <property type="molecule type" value="Genomic_DNA"/>
</dbReference>
<organism evidence="1 2">
    <name type="scientific">Candidatus Curtissbacteria bacterium RIFCSPHIGHO2_01_FULL_41_11</name>
    <dbReference type="NCBI Taxonomy" id="1797711"/>
    <lineage>
        <taxon>Bacteria</taxon>
        <taxon>Candidatus Curtissiibacteriota</taxon>
    </lineage>
</organism>
<evidence type="ECO:0000313" key="2">
    <source>
        <dbReference type="Proteomes" id="UP000179102"/>
    </source>
</evidence>
<gene>
    <name evidence="1" type="ORF">A2870_03615</name>
</gene>
<dbReference type="STRING" id="1797711.A2870_03615"/>
<dbReference type="AlphaFoldDB" id="A0A1F5G5U3"/>
<comment type="caution">
    <text evidence="1">The sequence shown here is derived from an EMBL/GenBank/DDBJ whole genome shotgun (WGS) entry which is preliminary data.</text>
</comment>